<dbReference type="AlphaFoldDB" id="A0A1T4L4T3"/>
<dbReference type="PANTHER" id="PTHR30531">
    <property type="entry name" value="FLAGELLAR BIOSYNTHETIC PROTEIN FLHB"/>
    <property type="match status" value="1"/>
</dbReference>
<dbReference type="InterPro" id="IPR006135">
    <property type="entry name" value="T3SS_substrate_exporter"/>
</dbReference>
<comment type="subcellular location">
    <subcellularLocation>
        <location evidence="1">Cell membrane</location>
        <topology evidence="1">Multi-pass membrane protein</topology>
    </subcellularLocation>
</comment>
<name>A0A1T4L4T3_9GAMM</name>
<dbReference type="PRINTS" id="PR00950">
    <property type="entry name" value="TYPE3IMSPROT"/>
</dbReference>
<comment type="function">
    <text evidence="12 13">Required for formation of the rod structure in the basal body of the flagellar apparatus. Together with FliI and FliH, may constitute the export apparatus of flagellin.</text>
</comment>
<feature type="transmembrane region" description="Helical" evidence="13">
    <location>
        <begin position="191"/>
        <end position="213"/>
    </location>
</feature>
<feature type="region of interest" description="Disordered" evidence="14">
    <location>
        <begin position="1"/>
        <end position="29"/>
    </location>
</feature>
<evidence type="ECO:0000313" key="16">
    <source>
        <dbReference type="Proteomes" id="UP000191418"/>
    </source>
</evidence>
<dbReference type="GO" id="GO:0044780">
    <property type="term" value="P:bacterial-type flagellum assembly"/>
    <property type="evidence" value="ECO:0007669"/>
    <property type="project" value="InterPro"/>
</dbReference>
<feature type="transmembrane region" description="Helical" evidence="13">
    <location>
        <begin position="148"/>
        <end position="169"/>
    </location>
</feature>
<dbReference type="Gene3D" id="6.10.250.2080">
    <property type="match status" value="1"/>
</dbReference>
<comment type="caution">
    <text evidence="15">The sequence shown here is derived from an EMBL/GenBank/DDBJ whole genome shotgun (WGS) entry which is preliminary data.</text>
</comment>
<keyword evidence="4 13" id="KW-0813">Transport</keyword>
<keyword evidence="15" id="KW-0282">Flagellum</keyword>
<dbReference type="Pfam" id="PF01312">
    <property type="entry name" value="Bac_export_2"/>
    <property type="match status" value="1"/>
</dbReference>
<keyword evidence="15" id="KW-0969">Cilium</keyword>
<keyword evidence="7 13" id="KW-1005">Bacterial flagellum biogenesis</keyword>
<evidence type="ECO:0000313" key="15">
    <source>
        <dbReference type="EMBL" id="OPX56800.1"/>
    </source>
</evidence>
<proteinExistence type="inferred from homology"/>
<keyword evidence="10 13" id="KW-0472">Membrane</keyword>
<dbReference type="RefSeq" id="WP_078743931.1">
    <property type="nucleotide sequence ID" value="NZ_FUXG01000002.1"/>
</dbReference>
<dbReference type="GO" id="GO:0005886">
    <property type="term" value="C:plasma membrane"/>
    <property type="evidence" value="ECO:0007669"/>
    <property type="project" value="UniProtKB-SubCell"/>
</dbReference>
<dbReference type="SUPFAM" id="SSF160544">
    <property type="entry name" value="EscU C-terminal domain-like"/>
    <property type="match status" value="1"/>
</dbReference>
<comment type="similarity">
    <text evidence="2 13">Belongs to the type III secretion exporter family.</text>
</comment>
<feature type="transmembrane region" description="Helical" evidence="13">
    <location>
        <begin position="39"/>
        <end position="63"/>
    </location>
</feature>
<feature type="region of interest" description="Disordered" evidence="14">
    <location>
        <begin position="358"/>
        <end position="377"/>
    </location>
</feature>
<dbReference type="STRING" id="64969.SAMN02745127_00303"/>
<accession>A0A1T4L4T3</accession>
<evidence type="ECO:0000256" key="11">
    <source>
        <dbReference type="ARBA" id="ARBA00023225"/>
    </source>
</evidence>
<sequence length="377" mass="42064">MAKENEDGQEKTEEPTGKRLQEARDKGDIPRSKDLNTMLLTLVSAVSLLILGPFVAEAMLAVFKFNFSINRADIFDEQGIFRHLTLSLKESVLGLLPIFIVVVIAALIAPISLGGWNFSTEALQPKFSRLNPIEGIKRLFSMNSLVELVKSIAKVAVVGISAILVFHAFEKELPGLAWMAPEFAFARTVEILIWVAIWISASLIFIVLIDVPYQLYQYNEKMKMTLQEIKDEMKNTEGKPEVKGRIRQLQREMANRRMMSDVPNADVIITNPTHYAVALKYDDSSMGAPELLAKGGDELAMKIREIADAHNIPILQVPPLSRAIYYSTEIGEVIPEGLYMAVAQVLAYVYQLKQADSGKAKHPGKAPSPEIPKEYKH</sequence>
<gene>
    <name evidence="13" type="primary">flhB</name>
    <name evidence="15" type="ORF">BTE48_02685</name>
</gene>
<evidence type="ECO:0000256" key="7">
    <source>
        <dbReference type="ARBA" id="ARBA00022795"/>
    </source>
</evidence>
<evidence type="ECO:0000256" key="2">
    <source>
        <dbReference type="ARBA" id="ARBA00010690"/>
    </source>
</evidence>
<evidence type="ECO:0000256" key="13">
    <source>
        <dbReference type="RuleBase" id="RU364091"/>
    </source>
</evidence>
<dbReference type="NCBIfam" id="TIGR00328">
    <property type="entry name" value="flhB"/>
    <property type="match status" value="1"/>
</dbReference>
<keyword evidence="15" id="KW-0966">Cell projection</keyword>
<keyword evidence="5 13" id="KW-1003">Cell membrane</keyword>
<evidence type="ECO:0000256" key="4">
    <source>
        <dbReference type="ARBA" id="ARBA00022448"/>
    </source>
</evidence>
<dbReference type="OrthoDB" id="9807950at2"/>
<dbReference type="EMBL" id="MTSM01000002">
    <property type="protein sequence ID" value="OPX56800.1"/>
    <property type="molecule type" value="Genomic_DNA"/>
</dbReference>
<keyword evidence="16" id="KW-1185">Reference proteome</keyword>
<dbReference type="InterPro" id="IPR029025">
    <property type="entry name" value="T3SS_substrate_exporter_C"/>
</dbReference>
<reference evidence="15 16" key="1">
    <citation type="submission" date="2017-01" db="EMBL/GenBank/DDBJ databases">
        <title>Genome Sequencing of a Marine Spirillum, Oceanospirillum multiglobuliferum ATCC 33336, from Japan.</title>
        <authorList>
            <person name="Carney J.G."/>
            <person name="Trachtenberg A.M."/>
            <person name="Rheaume B.A."/>
            <person name="Linnane J.D."/>
            <person name="Pitts N.L."/>
            <person name="Mykles D.L."/>
            <person name="Maclea K.S."/>
        </authorList>
    </citation>
    <scope>NUCLEOTIDE SEQUENCE [LARGE SCALE GENOMIC DNA]</scope>
    <source>
        <strain evidence="15 16">ATCC 33336</strain>
    </source>
</reference>
<keyword evidence="9 13" id="KW-1133">Transmembrane helix</keyword>
<evidence type="ECO:0000256" key="3">
    <source>
        <dbReference type="ARBA" id="ARBA00021622"/>
    </source>
</evidence>
<evidence type="ECO:0000256" key="9">
    <source>
        <dbReference type="ARBA" id="ARBA00022989"/>
    </source>
</evidence>
<evidence type="ECO:0000256" key="1">
    <source>
        <dbReference type="ARBA" id="ARBA00004651"/>
    </source>
</evidence>
<dbReference type="Gene3D" id="3.40.1690.10">
    <property type="entry name" value="secretion proteins EscU"/>
    <property type="match status" value="1"/>
</dbReference>
<dbReference type="InterPro" id="IPR006136">
    <property type="entry name" value="FlhB"/>
</dbReference>
<feature type="transmembrane region" description="Helical" evidence="13">
    <location>
        <begin position="92"/>
        <end position="116"/>
    </location>
</feature>
<evidence type="ECO:0000256" key="5">
    <source>
        <dbReference type="ARBA" id="ARBA00022475"/>
    </source>
</evidence>
<protein>
    <recommendedName>
        <fullName evidence="3 13">Flagellar biosynthetic protein FlhB</fullName>
    </recommendedName>
</protein>
<evidence type="ECO:0000256" key="14">
    <source>
        <dbReference type="SAM" id="MobiDB-lite"/>
    </source>
</evidence>
<keyword evidence="8 13" id="KW-0653">Protein transport</keyword>
<dbReference type="GO" id="GO:0009306">
    <property type="term" value="P:protein secretion"/>
    <property type="evidence" value="ECO:0007669"/>
    <property type="project" value="InterPro"/>
</dbReference>
<evidence type="ECO:0000256" key="8">
    <source>
        <dbReference type="ARBA" id="ARBA00022927"/>
    </source>
</evidence>
<organism evidence="15 16">
    <name type="scientific">Oceanospirillum multiglobuliferum</name>
    <dbReference type="NCBI Taxonomy" id="64969"/>
    <lineage>
        <taxon>Bacteria</taxon>
        <taxon>Pseudomonadati</taxon>
        <taxon>Pseudomonadota</taxon>
        <taxon>Gammaproteobacteria</taxon>
        <taxon>Oceanospirillales</taxon>
        <taxon>Oceanospirillaceae</taxon>
        <taxon>Oceanospirillum</taxon>
    </lineage>
</organism>
<dbReference type="PANTHER" id="PTHR30531:SF12">
    <property type="entry name" value="FLAGELLAR BIOSYNTHETIC PROTEIN FLHB"/>
    <property type="match status" value="1"/>
</dbReference>
<dbReference type="Proteomes" id="UP000191418">
    <property type="component" value="Unassembled WGS sequence"/>
</dbReference>
<evidence type="ECO:0000256" key="10">
    <source>
        <dbReference type="ARBA" id="ARBA00023136"/>
    </source>
</evidence>
<evidence type="ECO:0000256" key="12">
    <source>
        <dbReference type="ARBA" id="ARBA00025078"/>
    </source>
</evidence>
<dbReference type="FunFam" id="3.40.1690.10:FF:000001">
    <property type="entry name" value="Flagellar biosynthetic protein FlhB"/>
    <property type="match status" value="1"/>
</dbReference>
<keyword evidence="11 13" id="KW-1006">Bacterial flagellum protein export</keyword>
<keyword evidence="6 13" id="KW-0812">Transmembrane</keyword>
<evidence type="ECO:0000256" key="6">
    <source>
        <dbReference type="ARBA" id="ARBA00022692"/>
    </source>
</evidence>